<keyword evidence="1" id="KW-0472">Membrane</keyword>
<sequence length="246" mass="28936">MIKLFRKIRYNLMEQNKTSKYIKYAIGEIILVVIGILIALQLNNLNDERKIENIRQVYYKQLLQDLEKDKNYIEKTSKNFDSNMIKLKTYTDIFKQPNLPTTEILENISNLDWFCRDVQFPSNTITSLQNTGEIKLIPTHIRDKLTDLKITQDHTEFVSNANNNLSLEMTNYATRYFGSGSLLQRIVNQPQFSEYIFEENRQIELLLALESAQHLKELSENGSLESFEKILFDINEVTELINRELK</sequence>
<dbReference type="Proteomes" id="UP000324550">
    <property type="component" value="Unassembled WGS sequence"/>
</dbReference>
<accession>A0A5D0G2Y6</accession>
<comment type="caution">
    <text evidence="2">The sequence shown here is derived from an EMBL/GenBank/DDBJ whole genome shotgun (WGS) entry which is preliminary data.</text>
</comment>
<keyword evidence="1" id="KW-0812">Transmembrane</keyword>
<protein>
    <submittedName>
        <fullName evidence="2">Uncharacterized protein</fullName>
    </submittedName>
</protein>
<organism evidence="2 3">
    <name type="scientific">Formosa maritima</name>
    <dbReference type="NCBI Taxonomy" id="2592046"/>
    <lineage>
        <taxon>Bacteria</taxon>
        <taxon>Pseudomonadati</taxon>
        <taxon>Bacteroidota</taxon>
        <taxon>Flavobacteriia</taxon>
        <taxon>Flavobacteriales</taxon>
        <taxon>Flavobacteriaceae</taxon>
        <taxon>Formosa</taxon>
    </lineage>
</organism>
<reference evidence="2 3" key="1">
    <citation type="submission" date="2019-08" db="EMBL/GenBank/DDBJ databases">
        <title>Formosa sediminis sp. nov., isolated from marine sediment.</title>
        <authorList>
            <person name="Cao W.R."/>
        </authorList>
    </citation>
    <scope>NUCLEOTIDE SEQUENCE [LARGE SCALE GENOMIC DNA]</scope>
    <source>
        <strain evidence="2 3">1494</strain>
    </source>
</reference>
<dbReference type="EMBL" id="VSFC01000052">
    <property type="protein sequence ID" value="TYA53195.1"/>
    <property type="molecule type" value="Genomic_DNA"/>
</dbReference>
<evidence type="ECO:0000313" key="2">
    <source>
        <dbReference type="EMBL" id="TYA53195.1"/>
    </source>
</evidence>
<gene>
    <name evidence="2" type="ORF">FVF61_11125</name>
</gene>
<evidence type="ECO:0000256" key="1">
    <source>
        <dbReference type="SAM" id="Phobius"/>
    </source>
</evidence>
<proteinExistence type="predicted"/>
<dbReference type="OrthoDB" id="821805at2"/>
<evidence type="ECO:0000313" key="3">
    <source>
        <dbReference type="Proteomes" id="UP000324550"/>
    </source>
</evidence>
<dbReference type="AlphaFoldDB" id="A0A5D0G2Y6"/>
<keyword evidence="3" id="KW-1185">Reference proteome</keyword>
<feature type="transmembrane region" description="Helical" evidence="1">
    <location>
        <begin position="21"/>
        <end position="42"/>
    </location>
</feature>
<dbReference type="RefSeq" id="WP_148456418.1">
    <property type="nucleotide sequence ID" value="NZ_VSFC01000052.1"/>
</dbReference>
<keyword evidence="1" id="KW-1133">Transmembrane helix</keyword>
<name>A0A5D0G2Y6_9FLAO</name>